<gene>
    <name evidence="3" type="ORF">FACUT_12636</name>
</gene>
<organism evidence="3 4">
    <name type="scientific">Fusarium acutatum</name>
    <dbReference type="NCBI Taxonomy" id="78861"/>
    <lineage>
        <taxon>Eukaryota</taxon>
        <taxon>Fungi</taxon>
        <taxon>Dikarya</taxon>
        <taxon>Ascomycota</taxon>
        <taxon>Pezizomycotina</taxon>
        <taxon>Sordariomycetes</taxon>
        <taxon>Hypocreomycetidae</taxon>
        <taxon>Hypocreales</taxon>
        <taxon>Nectriaceae</taxon>
        <taxon>Fusarium</taxon>
        <taxon>Fusarium fujikuroi species complex</taxon>
    </lineage>
</organism>
<evidence type="ECO:0000313" key="3">
    <source>
        <dbReference type="EMBL" id="KAF4416340.1"/>
    </source>
</evidence>
<feature type="signal peptide" evidence="2">
    <location>
        <begin position="1"/>
        <end position="22"/>
    </location>
</feature>
<feature type="chain" id="PRO_5034181250" evidence="2">
    <location>
        <begin position="23"/>
        <end position="296"/>
    </location>
</feature>
<dbReference type="OrthoDB" id="5078508at2759"/>
<keyword evidence="2" id="KW-0732">Signal</keyword>
<dbReference type="AlphaFoldDB" id="A0A8H4NDD7"/>
<protein>
    <submittedName>
        <fullName evidence="3">Uncharacterized protein</fullName>
    </submittedName>
</protein>
<dbReference type="EMBL" id="JAADJF010000468">
    <property type="protein sequence ID" value="KAF4416340.1"/>
    <property type="molecule type" value="Genomic_DNA"/>
</dbReference>
<evidence type="ECO:0000313" key="4">
    <source>
        <dbReference type="Proteomes" id="UP000536711"/>
    </source>
</evidence>
<accession>A0A8H4NDD7</accession>
<name>A0A8H4NDD7_9HYPO</name>
<evidence type="ECO:0000256" key="1">
    <source>
        <dbReference type="SAM" id="MobiDB-lite"/>
    </source>
</evidence>
<reference evidence="3 4" key="1">
    <citation type="submission" date="2020-01" db="EMBL/GenBank/DDBJ databases">
        <title>Identification and distribution of gene clusters putatively required for synthesis of sphingolipid metabolism inhibitors in phylogenetically diverse species of the filamentous fungus Fusarium.</title>
        <authorList>
            <person name="Kim H.-S."/>
            <person name="Busman M."/>
            <person name="Brown D.W."/>
            <person name="Divon H."/>
            <person name="Uhlig S."/>
            <person name="Proctor R.H."/>
        </authorList>
    </citation>
    <scope>NUCLEOTIDE SEQUENCE [LARGE SCALE GENOMIC DNA]</scope>
    <source>
        <strain evidence="3 4">NRRL 13308</strain>
    </source>
</reference>
<comment type="caution">
    <text evidence="3">The sequence shown here is derived from an EMBL/GenBank/DDBJ whole genome shotgun (WGS) entry which is preliminary data.</text>
</comment>
<proteinExistence type="predicted"/>
<dbReference type="Proteomes" id="UP000536711">
    <property type="component" value="Unassembled WGS sequence"/>
</dbReference>
<keyword evidence="4" id="KW-1185">Reference proteome</keyword>
<sequence length="296" mass="31395">MARQSVAILATAVVAAFSGVSAGPCKPASSIALSSTILVETTTAATSHETASSTITADVIETSGAFDTTATDATTDATATTDALDTTITGSTTDTATAGSITTFLTTTTEQSPGQSTTTTAGPVGPGPCLEDQVLYNPGFDDNNNAWPWDLNSGVQVSSLNPRSPSYCLYNTPTSDNRVTTFSQALPALGDYEYELVYYITLQNAEVNGLDFSCYANAFVNGKRMRDSGSFDQSGPFTYQRVSEVFTPQNSDDAGELRFEIQCDGEFEYADMAVDDVSLTRRCTYIQEPFVKLGIL</sequence>
<evidence type="ECO:0000256" key="2">
    <source>
        <dbReference type="SAM" id="SignalP"/>
    </source>
</evidence>
<feature type="region of interest" description="Disordered" evidence="1">
    <location>
        <begin position="108"/>
        <end position="127"/>
    </location>
</feature>